<keyword evidence="1" id="KW-1133">Transmembrane helix</keyword>
<dbReference type="GO" id="GO:0008374">
    <property type="term" value="F:O-acyltransferase activity"/>
    <property type="evidence" value="ECO:0007669"/>
    <property type="project" value="InterPro"/>
</dbReference>
<dbReference type="PANTHER" id="PTHR31650">
    <property type="entry name" value="O-ACYLTRANSFERASE (WSD1-LIKE) FAMILY PROTEIN"/>
    <property type="match status" value="1"/>
</dbReference>
<sequence length="675" mass="77470">MWDFILTLTLFNFTLLSIPLFVASFIEKSHDFFDLIVTILDYFFIVLKICHQLWLSCISILHGDVEFVKYVTVRTLLDTRRNQGIISVLLCVKGLPQPEVVRRHLQEVVRRRDKTGNLAFPRLRHCLVTRCGTYAWQRGKFDLDQNLTVAPFTFKGRAVTEINIQEYVSDIVSKYLPSGIPPWQVIIIPSSEGNHYILLKLHHLLLSEGLNIGDLLPLDTTYKTSHRSPLVEVFKKPVHIPILKEKLAEELSNRWNEFVSNNDPLERPELLKNTPTLFQFAKIALITFVSLIKDCRKGFRVIKDDAYSRIKYVFKSVIKETNKRQVTVRNLFLSIIASMDPRNVANNFFKGVWYFCFVLPVRVPIVIYAECVSLHACLSLQYCLYPHTIMGMLYTYVPLIYKSIAEVFYIFSILFHAPKTVIQDILLQKQSLQTITLCGRKSVAWSDPVRIEHIKNVAKQTGVSETEVMLSAVSMCLSRYFVQTKHFIPEDLPITMRHISSNYIFATGPNVKPEDSMSGILCLNMSIPDPEEDTSYLENLLEIKTKFKTSLEKQGLSRLLTMLQTKFGIMTKFLPSTVLSIYLKYLSTKYAVTVTEVTSRYPNVTQKTLWGQEVNSVIYWRPPQANTCISLCLNEYADHVKLGVMCDAQLVPHHPHLVNGFPEHIQELGNAATSQ</sequence>
<organism evidence="3 4">
    <name type="scientific">Aromia moschata</name>
    <dbReference type="NCBI Taxonomy" id="1265417"/>
    <lineage>
        <taxon>Eukaryota</taxon>
        <taxon>Metazoa</taxon>
        <taxon>Ecdysozoa</taxon>
        <taxon>Arthropoda</taxon>
        <taxon>Hexapoda</taxon>
        <taxon>Insecta</taxon>
        <taxon>Pterygota</taxon>
        <taxon>Neoptera</taxon>
        <taxon>Endopterygota</taxon>
        <taxon>Coleoptera</taxon>
        <taxon>Polyphaga</taxon>
        <taxon>Cucujiformia</taxon>
        <taxon>Chrysomeloidea</taxon>
        <taxon>Cerambycidae</taxon>
        <taxon>Cerambycinae</taxon>
        <taxon>Callichromatini</taxon>
        <taxon>Aromia</taxon>
    </lineage>
</organism>
<keyword evidence="4" id="KW-1185">Reference proteome</keyword>
<dbReference type="PANTHER" id="PTHR31650:SF23">
    <property type="entry name" value="GH11223P"/>
    <property type="match status" value="1"/>
</dbReference>
<dbReference type="InterPro" id="IPR045034">
    <property type="entry name" value="O-acyltransferase_WSD1-like"/>
</dbReference>
<accession>A0AAV8Z0B7</accession>
<feature type="domain" description="O-acyltransferase WSD1 C-terminal" evidence="2">
    <location>
        <begin position="523"/>
        <end position="668"/>
    </location>
</feature>
<comment type="caution">
    <text evidence="3">The sequence shown here is derived from an EMBL/GenBank/DDBJ whole genome shotgun (WGS) entry which is preliminary data.</text>
</comment>
<evidence type="ECO:0000313" key="3">
    <source>
        <dbReference type="EMBL" id="KAJ8957429.1"/>
    </source>
</evidence>
<feature type="transmembrane region" description="Helical" evidence="1">
    <location>
        <begin position="33"/>
        <end position="54"/>
    </location>
</feature>
<gene>
    <name evidence="3" type="ORF">NQ318_004909</name>
</gene>
<protein>
    <recommendedName>
        <fullName evidence="2">O-acyltransferase WSD1 C-terminal domain-containing protein</fullName>
    </recommendedName>
</protein>
<dbReference type="Proteomes" id="UP001162162">
    <property type="component" value="Unassembled WGS sequence"/>
</dbReference>
<proteinExistence type="predicted"/>
<dbReference type="Pfam" id="PF06974">
    <property type="entry name" value="WS_DGAT_C"/>
    <property type="match status" value="1"/>
</dbReference>
<feature type="transmembrane region" description="Helical" evidence="1">
    <location>
        <begin position="6"/>
        <end position="26"/>
    </location>
</feature>
<evidence type="ECO:0000259" key="2">
    <source>
        <dbReference type="Pfam" id="PF06974"/>
    </source>
</evidence>
<keyword evidence="1" id="KW-0812">Transmembrane</keyword>
<evidence type="ECO:0000256" key="1">
    <source>
        <dbReference type="SAM" id="Phobius"/>
    </source>
</evidence>
<dbReference type="EMBL" id="JAPWTK010000023">
    <property type="protein sequence ID" value="KAJ8957429.1"/>
    <property type="molecule type" value="Genomic_DNA"/>
</dbReference>
<keyword evidence="1" id="KW-0472">Membrane</keyword>
<dbReference type="GO" id="GO:0019432">
    <property type="term" value="P:triglyceride biosynthetic process"/>
    <property type="evidence" value="ECO:0007669"/>
    <property type="project" value="TreeGrafter"/>
</dbReference>
<name>A0AAV8Z0B7_9CUCU</name>
<dbReference type="GO" id="GO:0005886">
    <property type="term" value="C:plasma membrane"/>
    <property type="evidence" value="ECO:0007669"/>
    <property type="project" value="TreeGrafter"/>
</dbReference>
<evidence type="ECO:0000313" key="4">
    <source>
        <dbReference type="Proteomes" id="UP001162162"/>
    </source>
</evidence>
<reference evidence="3" key="1">
    <citation type="journal article" date="2023" name="Insect Mol. Biol.">
        <title>Genome sequencing provides insights into the evolution of gene families encoding plant cell wall-degrading enzymes in longhorned beetles.</title>
        <authorList>
            <person name="Shin N.R."/>
            <person name="Okamura Y."/>
            <person name="Kirsch R."/>
            <person name="Pauchet Y."/>
        </authorList>
    </citation>
    <scope>NUCLEOTIDE SEQUENCE</scope>
    <source>
        <strain evidence="3">AMC_N1</strain>
    </source>
</reference>
<dbReference type="AlphaFoldDB" id="A0AAV8Z0B7"/>
<dbReference type="InterPro" id="IPR009721">
    <property type="entry name" value="O-acyltransferase_WSD1_C"/>
</dbReference>